<dbReference type="SUPFAM" id="SSF56281">
    <property type="entry name" value="Metallo-hydrolase/oxidoreductase"/>
    <property type="match status" value="1"/>
</dbReference>
<dbReference type="PANTHER" id="PTHR15032:SF4">
    <property type="entry name" value="N-ACYL-PHOSPHATIDYLETHANOLAMINE-HYDROLYZING PHOSPHOLIPASE D"/>
    <property type="match status" value="1"/>
</dbReference>
<dbReference type="InterPro" id="IPR024884">
    <property type="entry name" value="NAPE-PLD"/>
</dbReference>
<dbReference type="PANTHER" id="PTHR15032">
    <property type="entry name" value="N-ACYL-PHOSPHATIDYLETHANOLAMINE-HYDROLYZING PHOSPHOLIPASE D"/>
    <property type="match status" value="1"/>
</dbReference>
<dbReference type="Pfam" id="PF12706">
    <property type="entry name" value="Lactamase_B_2"/>
    <property type="match status" value="1"/>
</dbReference>
<accession>A0A8F9TUJ5</accession>
<name>A0A8F9TUJ5_9BACT</name>
<sequence length="326" mass="36502">MSGAVSDHFNGKTFFNRDHVNRTWRDVWRWRRTSRPTPWPKALPAVVVPPPPRPRVGVAATWIGHATFLAQAREVALLTDPHFGVRCGPFDLVGPRRVRPPAIALADLPRIDAVLLTHDHYDHCHLPSLRALVRRDDPVVMAPLGHHALLGRAGVKRLVELDWWQELVLGNGVRVTLTPARHWSNRLSGRRNGRLWGGFFVRGDDWTLWDAGDTGYDAEIFGQIRQRLGAPDLALIPIGAYEPRWFMAPQHCNPAEAVQIHRAVGAATSVAMHWGTWQLTDEGWDEPPRALAAARLAAGVPEEAFRVLQPGATVQSKRNPPDILRF</sequence>
<evidence type="ECO:0000313" key="3">
    <source>
        <dbReference type="Proteomes" id="UP000825051"/>
    </source>
</evidence>
<dbReference type="EMBL" id="CP080507">
    <property type="protein sequence ID" value="QYM79351.1"/>
    <property type="molecule type" value="Genomic_DNA"/>
</dbReference>
<dbReference type="Gene3D" id="3.60.15.10">
    <property type="entry name" value="Ribonuclease Z/Hydroxyacylglutathione hydrolase-like"/>
    <property type="match status" value="1"/>
</dbReference>
<dbReference type="AlphaFoldDB" id="A0A8F9TUJ5"/>
<dbReference type="GO" id="GO:0008270">
    <property type="term" value="F:zinc ion binding"/>
    <property type="evidence" value="ECO:0007669"/>
    <property type="project" value="InterPro"/>
</dbReference>
<reference evidence="2" key="1">
    <citation type="submission" date="2021-08" db="EMBL/GenBank/DDBJ databases">
        <title>Genome of a novel bacterium of the phylum Verrucomicrobia, Oleiharenicola sp. KSB-15.</title>
        <authorList>
            <person name="Chung J.-H."/>
            <person name="Ahn J.-H."/>
            <person name="Yoon Y."/>
            <person name="Kim D.-Y."/>
            <person name="An S.-H."/>
            <person name="Park I."/>
            <person name="Yeon J."/>
        </authorList>
    </citation>
    <scope>NUCLEOTIDE SEQUENCE</scope>
    <source>
        <strain evidence="2">KSB-15</strain>
    </source>
</reference>
<dbReference type="InterPro" id="IPR036866">
    <property type="entry name" value="RibonucZ/Hydroxyglut_hydro"/>
</dbReference>
<dbReference type="GO" id="GO:0005737">
    <property type="term" value="C:cytoplasm"/>
    <property type="evidence" value="ECO:0007669"/>
    <property type="project" value="TreeGrafter"/>
</dbReference>
<dbReference type="GO" id="GO:0070290">
    <property type="term" value="F:N-acylphosphatidylethanolamine-specific phospholipase D activity"/>
    <property type="evidence" value="ECO:0007669"/>
    <property type="project" value="InterPro"/>
</dbReference>
<protein>
    <submittedName>
        <fullName evidence="2">MBL fold metallo-hydrolase</fullName>
    </submittedName>
</protein>
<dbReference type="KEGG" id="ole:K0B96_01665"/>
<keyword evidence="3" id="KW-1185">Reference proteome</keyword>
<feature type="domain" description="Metallo-beta-lactamase" evidence="1">
    <location>
        <begin position="77"/>
        <end position="274"/>
    </location>
</feature>
<dbReference type="InterPro" id="IPR001279">
    <property type="entry name" value="Metallo-B-lactamas"/>
</dbReference>
<dbReference type="Proteomes" id="UP000825051">
    <property type="component" value="Chromosome"/>
</dbReference>
<dbReference type="RefSeq" id="WP_220163116.1">
    <property type="nucleotide sequence ID" value="NZ_CP080507.1"/>
</dbReference>
<evidence type="ECO:0000313" key="2">
    <source>
        <dbReference type="EMBL" id="QYM79351.1"/>
    </source>
</evidence>
<gene>
    <name evidence="2" type="ORF">K0B96_01665</name>
</gene>
<organism evidence="2 3">
    <name type="scientific">Horticoccus luteus</name>
    <dbReference type="NCBI Taxonomy" id="2862869"/>
    <lineage>
        <taxon>Bacteria</taxon>
        <taxon>Pseudomonadati</taxon>
        <taxon>Verrucomicrobiota</taxon>
        <taxon>Opitutia</taxon>
        <taxon>Opitutales</taxon>
        <taxon>Opitutaceae</taxon>
        <taxon>Horticoccus</taxon>
    </lineage>
</organism>
<evidence type="ECO:0000259" key="1">
    <source>
        <dbReference type="Pfam" id="PF12706"/>
    </source>
</evidence>
<proteinExistence type="predicted"/>
<dbReference type="PIRSF" id="PIRSF038896">
    <property type="entry name" value="NAPE-PLD"/>
    <property type="match status" value="1"/>
</dbReference>